<dbReference type="PROSITE" id="PS50072">
    <property type="entry name" value="CSA_PPIASE_2"/>
    <property type="match status" value="1"/>
</dbReference>
<name>A0AA43TWK5_9LECA</name>
<dbReference type="PANTHER" id="PTHR45625">
    <property type="entry name" value="PEPTIDYL-PROLYL CIS-TRANS ISOMERASE-RELATED"/>
    <property type="match status" value="1"/>
</dbReference>
<evidence type="ECO:0000256" key="2">
    <source>
        <dbReference type="ARBA" id="ARBA00004123"/>
    </source>
</evidence>
<evidence type="ECO:0000313" key="7">
    <source>
        <dbReference type="EMBL" id="MDI1489210.1"/>
    </source>
</evidence>
<comment type="catalytic activity">
    <reaction evidence="1">
        <text>[protein]-peptidylproline (omega=180) = [protein]-peptidylproline (omega=0)</text>
        <dbReference type="Rhea" id="RHEA:16237"/>
        <dbReference type="Rhea" id="RHEA-COMP:10747"/>
        <dbReference type="Rhea" id="RHEA-COMP:10748"/>
        <dbReference type="ChEBI" id="CHEBI:83833"/>
        <dbReference type="ChEBI" id="CHEBI:83834"/>
        <dbReference type="EC" id="5.2.1.8"/>
    </reaction>
</comment>
<dbReference type="PRINTS" id="PR00153">
    <property type="entry name" value="CSAPPISMRASE"/>
</dbReference>
<feature type="region of interest" description="Disordered" evidence="5">
    <location>
        <begin position="243"/>
        <end position="325"/>
    </location>
</feature>
<evidence type="ECO:0000259" key="6">
    <source>
        <dbReference type="PROSITE" id="PS50072"/>
    </source>
</evidence>
<comment type="caution">
    <text evidence="7">The sequence shown here is derived from an EMBL/GenBank/DDBJ whole genome shotgun (WGS) entry which is preliminary data.</text>
</comment>
<gene>
    <name evidence="7" type="primary">CWC27_2</name>
    <name evidence="7" type="ORF">OHK93_008488</name>
</gene>
<proteinExistence type="inferred from homology"/>
<evidence type="ECO:0000256" key="1">
    <source>
        <dbReference type="ARBA" id="ARBA00000971"/>
    </source>
</evidence>
<dbReference type="GO" id="GO:0071013">
    <property type="term" value="C:catalytic step 2 spliceosome"/>
    <property type="evidence" value="ECO:0007669"/>
    <property type="project" value="TreeGrafter"/>
</dbReference>
<dbReference type="InterPro" id="IPR029000">
    <property type="entry name" value="Cyclophilin-like_dom_sf"/>
</dbReference>
<feature type="region of interest" description="Disordered" evidence="5">
    <location>
        <begin position="510"/>
        <end position="536"/>
    </location>
</feature>
<feature type="domain" description="PPIase cyclophilin-type" evidence="6">
    <location>
        <begin position="18"/>
        <end position="172"/>
    </location>
</feature>
<feature type="region of interest" description="Disordered" evidence="5">
    <location>
        <begin position="348"/>
        <end position="385"/>
    </location>
</feature>
<dbReference type="GO" id="GO:0003755">
    <property type="term" value="F:peptidyl-prolyl cis-trans isomerase activity"/>
    <property type="evidence" value="ECO:0007669"/>
    <property type="project" value="UniProtKB-EC"/>
</dbReference>
<feature type="compositionally biased region" description="Basic and acidic residues" evidence="5">
    <location>
        <begin position="398"/>
        <end position="407"/>
    </location>
</feature>
<evidence type="ECO:0000256" key="3">
    <source>
        <dbReference type="ARBA" id="ARBA00023242"/>
    </source>
</evidence>
<accession>A0AA43TWK5</accession>
<feature type="region of interest" description="Disordered" evidence="5">
    <location>
        <begin position="398"/>
        <end position="436"/>
    </location>
</feature>
<dbReference type="PROSITE" id="PS00170">
    <property type="entry name" value="CSA_PPIASE_1"/>
    <property type="match status" value="1"/>
</dbReference>
<comment type="subcellular location">
    <subcellularLocation>
        <location evidence="2">Nucleus</location>
    </subcellularLocation>
</comment>
<keyword evidence="7" id="KW-0413">Isomerase</keyword>
<dbReference type="Pfam" id="PF00160">
    <property type="entry name" value="Pro_isomerase"/>
    <property type="match status" value="1"/>
</dbReference>
<dbReference type="InterPro" id="IPR002130">
    <property type="entry name" value="Cyclophilin-type_PPIase_dom"/>
</dbReference>
<dbReference type="SUPFAM" id="SSF50891">
    <property type="entry name" value="Cyclophilin-like"/>
    <property type="match status" value="1"/>
</dbReference>
<dbReference type="Proteomes" id="UP001161017">
    <property type="component" value="Unassembled WGS sequence"/>
</dbReference>
<dbReference type="Gene3D" id="2.40.100.10">
    <property type="entry name" value="Cyclophilin-like"/>
    <property type="match status" value="1"/>
</dbReference>
<evidence type="ECO:0000256" key="4">
    <source>
        <dbReference type="ARBA" id="ARBA00038509"/>
    </source>
</evidence>
<dbReference type="EC" id="5.2.1.8" evidence="7"/>
<keyword evidence="8" id="KW-1185">Reference proteome</keyword>
<protein>
    <submittedName>
        <fullName evidence="7">Peptidyl-prolyl isomerase cwc27</fullName>
        <ecNumber evidence="7">5.2.1.8</ecNumber>
    </submittedName>
</protein>
<keyword evidence="3" id="KW-0539">Nucleus</keyword>
<dbReference type="AlphaFoldDB" id="A0AA43TWK5"/>
<feature type="compositionally biased region" description="Pro residues" evidence="5">
    <location>
        <begin position="283"/>
        <end position="292"/>
    </location>
</feature>
<dbReference type="InterPro" id="IPR020892">
    <property type="entry name" value="Cyclophilin-type_PPIase_CS"/>
</dbReference>
<comment type="similarity">
    <text evidence="4">Belongs to the cyclophilin-type PPIase family. CWC27 subfamily.</text>
</comment>
<evidence type="ECO:0000313" key="8">
    <source>
        <dbReference type="Proteomes" id="UP001161017"/>
    </source>
</evidence>
<evidence type="ECO:0000256" key="5">
    <source>
        <dbReference type="SAM" id="MobiDB-lite"/>
    </source>
</evidence>
<reference evidence="7" key="1">
    <citation type="journal article" date="2023" name="Genome Biol. Evol.">
        <title>First Whole Genome Sequence and Flow Cytometry Genome Size Data for the Lichen-Forming Fungus Ramalina farinacea (Ascomycota).</title>
        <authorList>
            <person name="Llewellyn T."/>
            <person name="Mian S."/>
            <person name="Hill R."/>
            <person name="Leitch I.J."/>
            <person name="Gaya E."/>
        </authorList>
    </citation>
    <scope>NUCLEOTIDE SEQUENCE</scope>
    <source>
        <strain evidence="7">LIQ254RAFAR</strain>
    </source>
</reference>
<dbReference type="GO" id="GO:0006457">
    <property type="term" value="P:protein folding"/>
    <property type="evidence" value="ECO:0007669"/>
    <property type="project" value="InterPro"/>
</dbReference>
<dbReference type="EMBL" id="JAPUFD010000009">
    <property type="protein sequence ID" value="MDI1489210.1"/>
    <property type="molecule type" value="Genomic_DNA"/>
</dbReference>
<dbReference type="InterPro" id="IPR044666">
    <property type="entry name" value="Cyclophilin_A-like"/>
</dbReference>
<organism evidence="7 8">
    <name type="scientific">Ramalina farinacea</name>
    <dbReference type="NCBI Taxonomy" id="258253"/>
    <lineage>
        <taxon>Eukaryota</taxon>
        <taxon>Fungi</taxon>
        <taxon>Dikarya</taxon>
        <taxon>Ascomycota</taxon>
        <taxon>Pezizomycotina</taxon>
        <taxon>Lecanoromycetes</taxon>
        <taxon>OSLEUM clade</taxon>
        <taxon>Lecanoromycetidae</taxon>
        <taxon>Lecanorales</taxon>
        <taxon>Lecanorineae</taxon>
        <taxon>Ramalinaceae</taxon>
        <taxon>Ramalina</taxon>
    </lineage>
</organism>
<sequence length="536" mass="58556">MSSLYNLEPPPTAKLLLHSTAGPLTLELFAKQTPLASRSFLQHCLDGYYTNTVFHRLIPGFIIQGGDPSNTGEGGESIYPQNLFEDEFHSRLKWNRRGLLGMANEGTPNTNGGQFFFSLGGGDDVKGLQGRNTMFGRISGESIFNLVKLGDAEVEEGGEKPLYPTKITGAEVLVNPFEDMVVREVRKVELAKEQVERKDGAGLKKRKRKGGKVLLSFGDEEGVEEGVVGRKEKFNPKLVRVGENVGASNGRGSIEAKSMERNRHSQKPLKKVEKATKRRPSSSPSPPPPMPEPNRVAQLPLPRDEEPSRSPSTSPEPADVGKMTTLLDKTNAQIADIKASMKRTVQTAAATDLKPKSALEQMVPETAVRGRKRKHGANGNVKGDKQTLDLLSAFKSKLDKAGPDKEGSAASPAPIVEGEASHIGEQGNHTGENNDEEAELCDLHFIANCQSCKSWNEQGAGAESDDGDRGWMAHALSFEKDRLGKDLTFRKMAEEQLVVTDPREKALNIREDARQKKKSRMAGNGAWTADKSRSRV</sequence>
<dbReference type="PANTHER" id="PTHR45625:SF6">
    <property type="entry name" value="SPLICEOSOME-ASSOCIATED PROTEIN CWC27 HOMOLOG"/>
    <property type="match status" value="1"/>
</dbReference>